<sequence length="291" mass="31818">MTYDLFMGDRMFSSWSLRGWLMLEKFGIPYRSHMVGLYSGIMAQDLAQVAPARQVPTLRTPEGVVVGQSLAMAETLAERHPDAGLWPSDPAQRATARWLCAEMVSSFTALRGQCPMQLLHIYQGFEPSEATRADLERIETLWAHARSVSGAHTGPLFGRYSLADVFYAPVAARIVGYGLSVSAASRAYCLELLSDTSVRQWRAMGATVNYDPMPYAMDLPTSPWPVGTSGSARAVANGPSINANCPYSGKPVTDYLEMDGRIWGFCNPFCRDKTVADPGAWPKFIAMTAAG</sequence>
<dbReference type="InterPro" id="IPR004045">
    <property type="entry name" value="Glutathione_S-Trfase_N"/>
</dbReference>
<keyword evidence="3" id="KW-1185">Reference proteome</keyword>
<name>A0ABT2WL97_9RHOB</name>
<proteinExistence type="predicted"/>
<protein>
    <submittedName>
        <fullName evidence="2">Glutathione S-transferase</fullName>
    </submittedName>
</protein>
<dbReference type="CDD" id="cd03194">
    <property type="entry name" value="GST_C_3"/>
    <property type="match status" value="1"/>
</dbReference>
<dbReference type="SUPFAM" id="SSF52833">
    <property type="entry name" value="Thioredoxin-like"/>
    <property type="match status" value="1"/>
</dbReference>
<gene>
    <name evidence="2" type="ORF">OEZ49_02720</name>
</gene>
<dbReference type="PANTHER" id="PTHR42673">
    <property type="entry name" value="MALEYLACETOACETATE ISOMERASE"/>
    <property type="match status" value="1"/>
</dbReference>
<evidence type="ECO:0000313" key="2">
    <source>
        <dbReference type="EMBL" id="MCU9836672.1"/>
    </source>
</evidence>
<dbReference type="PROSITE" id="PS50404">
    <property type="entry name" value="GST_NTER"/>
    <property type="match status" value="1"/>
</dbReference>
<dbReference type="Gene3D" id="1.20.1050.10">
    <property type="match status" value="1"/>
</dbReference>
<dbReference type="EMBL" id="JAOVQN010000002">
    <property type="protein sequence ID" value="MCU9836672.1"/>
    <property type="molecule type" value="Genomic_DNA"/>
</dbReference>
<dbReference type="PANTHER" id="PTHR42673:SF4">
    <property type="entry name" value="MALEYLACETOACETATE ISOMERASE"/>
    <property type="match status" value="1"/>
</dbReference>
<dbReference type="SUPFAM" id="SSF47616">
    <property type="entry name" value="GST C-terminal domain-like"/>
    <property type="match status" value="1"/>
</dbReference>
<dbReference type="Gene3D" id="3.40.30.10">
    <property type="entry name" value="Glutaredoxin"/>
    <property type="match status" value="1"/>
</dbReference>
<dbReference type="Proteomes" id="UP001321014">
    <property type="component" value="Unassembled WGS sequence"/>
</dbReference>
<evidence type="ECO:0000313" key="3">
    <source>
        <dbReference type="Proteomes" id="UP001321014"/>
    </source>
</evidence>
<dbReference type="InterPro" id="IPR036282">
    <property type="entry name" value="Glutathione-S-Trfase_C_sf"/>
</dbReference>
<accession>A0ABT2WL97</accession>
<organism evidence="2 3">
    <name type="scientific">Ruegeria marisflavi</name>
    <dbReference type="NCBI Taxonomy" id="2984152"/>
    <lineage>
        <taxon>Bacteria</taxon>
        <taxon>Pseudomonadati</taxon>
        <taxon>Pseudomonadota</taxon>
        <taxon>Alphaproteobacteria</taxon>
        <taxon>Rhodobacterales</taxon>
        <taxon>Roseobacteraceae</taxon>
        <taxon>Ruegeria</taxon>
    </lineage>
</organism>
<feature type="domain" description="GST N-terminal" evidence="1">
    <location>
        <begin position="1"/>
        <end position="84"/>
    </location>
</feature>
<evidence type="ECO:0000259" key="1">
    <source>
        <dbReference type="PROSITE" id="PS50404"/>
    </source>
</evidence>
<dbReference type="RefSeq" id="WP_263386886.1">
    <property type="nucleotide sequence ID" value="NZ_JAOVQN010000002.1"/>
</dbReference>
<reference evidence="2 3" key="1">
    <citation type="submission" date="2022-10" db="EMBL/GenBank/DDBJ databases">
        <title>Ruegeria sp. nov., isolated from ocean surface water.</title>
        <authorList>
            <person name="He W."/>
            <person name="Wang L."/>
            <person name="Zhang D.-F."/>
        </authorList>
    </citation>
    <scope>NUCLEOTIDE SEQUENCE [LARGE SCALE GENOMIC DNA]</scope>
    <source>
        <strain evidence="2 3">WL0004</strain>
    </source>
</reference>
<comment type="caution">
    <text evidence="2">The sequence shown here is derived from an EMBL/GenBank/DDBJ whole genome shotgun (WGS) entry which is preliminary data.</text>
</comment>
<dbReference type="Pfam" id="PF13409">
    <property type="entry name" value="GST_N_2"/>
    <property type="match status" value="1"/>
</dbReference>
<dbReference type="InterPro" id="IPR036249">
    <property type="entry name" value="Thioredoxin-like_sf"/>
</dbReference>